<dbReference type="Proteomes" id="UP001412067">
    <property type="component" value="Unassembled WGS sequence"/>
</dbReference>
<evidence type="ECO:0000256" key="2">
    <source>
        <dbReference type="ARBA" id="ARBA00007192"/>
    </source>
</evidence>
<comment type="similarity">
    <text evidence="2 6">Belongs to the ARPC2 family.</text>
</comment>
<comment type="function">
    <text evidence="6">Functions as actin-binding component of the Arp2/3 complex which is involved in regulation of actin polymerization and together with an activating nucleation-promoting factor (NPF) mediates the formation of branched actin networks.</text>
</comment>
<dbReference type="InterPro" id="IPR007188">
    <property type="entry name" value="ARPC2"/>
</dbReference>
<keyword evidence="5 6" id="KW-0206">Cytoskeleton</keyword>
<evidence type="ECO:0000313" key="7">
    <source>
        <dbReference type="EMBL" id="KAK8969515.1"/>
    </source>
</evidence>
<evidence type="ECO:0000256" key="6">
    <source>
        <dbReference type="RuleBase" id="RU364015"/>
    </source>
</evidence>
<dbReference type="InterPro" id="IPR034666">
    <property type="entry name" value="ARPC2/4"/>
</dbReference>
<dbReference type="Pfam" id="PF04045">
    <property type="entry name" value="P34-Arc"/>
    <property type="match status" value="1"/>
</dbReference>
<protein>
    <recommendedName>
        <fullName evidence="6">Arp2/3 complex 34 kDa subunit</fullName>
    </recommendedName>
</protein>
<accession>A0ABR2N192</accession>
<name>A0ABR2N192_9ASPA</name>
<evidence type="ECO:0000256" key="4">
    <source>
        <dbReference type="ARBA" id="ARBA00023203"/>
    </source>
</evidence>
<comment type="caution">
    <text evidence="7">The sequence shown here is derived from an EMBL/GenBank/DDBJ whole genome shotgun (WGS) entry which is preliminary data.</text>
</comment>
<keyword evidence="8" id="KW-1185">Reference proteome</keyword>
<keyword evidence="3 6" id="KW-0963">Cytoplasm</keyword>
<evidence type="ECO:0000313" key="8">
    <source>
        <dbReference type="Proteomes" id="UP001412067"/>
    </source>
</evidence>
<comment type="subunit">
    <text evidence="6">Component of the Arp2/3 complex.</text>
</comment>
<dbReference type="Gene3D" id="3.30.1460.20">
    <property type="match status" value="1"/>
</dbReference>
<comment type="subcellular location">
    <subcellularLocation>
        <location evidence="1 6">Cytoplasm</location>
        <location evidence="1 6">Cytoskeleton</location>
    </subcellularLocation>
</comment>
<keyword evidence="4 6" id="KW-0009">Actin-binding</keyword>
<evidence type="ECO:0000256" key="1">
    <source>
        <dbReference type="ARBA" id="ARBA00004245"/>
    </source>
</evidence>
<evidence type="ECO:0000256" key="3">
    <source>
        <dbReference type="ARBA" id="ARBA00022490"/>
    </source>
</evidence>
<evidence type="ECO:0000256" key="5">
    <source>
        <dbReference type="ARBA" id="ARBA00023212"/>
    </source>
</evidence>
<gene>
    <name evidence="7" type="primary">ARPC2B</name>
    <name evidence="7" type="ORF">KSP40_PGU014661</name>
</gene>
<proteinExistence type="inferred from homology"/>
<organism evidence="7 8">
    <name type="scientific">Platanthera guangdongensis</name>
    <dbReference type="NCBI Taxonomy" id="2320717"/>
    <lineage>
        <taxon>Eukaryota</taxon>
        <taxon>Viridiplantae</taxon>
        <taxon>Streptophyta</taxon>
        <taxon>Embryophyta</taxon>
        <taxon>Tracheophyta</taxon>
        <taxon>Spermatophyta</taxon>
        <taxon>Magnoliopsida</taxon>
        <taxon>Liliopsida</taxon>
        <taxon>Asparagales</taxon>
        <taxon>Orchidaceae</taxon>
        <taxon>Orchidoideae</taxon>
        <taxon>Orchideae</taxon>
        <taxon>Orchidinae</taxon>
        <taxon>Platanthera</taxon>
    </lineage>
</organism>
<dbReference type="SUPFAM" id="SSF69645">
    <property type="entry name" value="Arp2/3 complex subunits"/>
    <property type="match status" value="1"/>
</dbReference>
<dbReference type="EMBL" id="JBBWWR010000003">
    <property type="protein sequence ID" value="KAK8969515.1"/>
    <property type="molecule type" value="Genomic_DNA"/>
</dbReference>
<dbReference type="PANTHER" id="PTHR12058:SF1">
    <property type="entry name" value="ACTIN-RELATED PROTEIN 2_3 COMPLEX SUBUNIT 2B"/>
    <property type="match status" value="1"/>
</dbReference>
<sequence>MRFKDHSDAILATAFCQELMDLSNSSDYKKGPHCTWSPIPPPKLRGEHFQHLTTNGGFVSFDIFSNHAKGEGADKAIYALLNFDAYVKYHVKCTRGSIQRKMRLRMASLAKVIENARIGRNADTNRIQGNRRGISSEGIKKSMHFSKSTALRRNCEAFVNGIKRIRARIKIRGLHRFRGRRFRVPTIAFKRYSKFD</sequence>
<dbReference type="PANTHER" id="PTHR12058">
    <property type="entry name" value="ARP2/3 COMPLEX 34 KDA SUBUNIT"/>
    <property type="match status" value="1"/>
</dbReference>
<reference evidence="7 8" key="1">
    <citation type="journal article" date="2022" name="Nat. Plants">
        <title>Genomes of leafy and leafless Platanthera orchids illuminate the evolution of mycoheterotrophy.</title>
        <authorList>
            <person name="Li M.H."/>
            <person name="Liu K.W."/>
            <person name="Li Z."/>
            <person name="Lu H.C."/>
            <person name="Ye Q.L."/>
            <person name="Zhang D."/>
            <person name="Wang J.Y."/>
            <person name="Li Y.F."/>
            <person name="Zhong Z.M."/>
            <person name="Liu X."/>
            <person name="Yu X."/>
            <person name="Liu D.K."/>
            <person name="Tu X.D."/>
            <person name="Liu B."/>
            <person name="Hao Y."/>
            <person name="Liao X.Y."/>
            <person name="Jiang Y.T."/>
            <person name="Sun W.H."/>
            <person name="Chen J."/>
            <person name="Chen Y.Q."/>
            <person name="Ai Y."/>
            <person name="Zhai J.W."/>
            <person name="Wu S.S."/>
            <person name="Zhou Z."/>
            <person name="Hsiao Y.Y."/>
            <person name="Wu W.L."/>
            <person name="Chen Y.Y."/>
            <person name="Lin Y.F."/>
            <person name="Hsu J.L."/>
            <person name="Li C.Y."/>
            <person name="Wang Z.W."/>
            <person name="Zhao X."/>
            <person name="Zhong W.Y."/>
            <person name="Ma X.K."/>
            <person name="Ma L."/>
            <person name="Huang J."/>
            <person name="Chen G.Z."/>
            <person name="Huang M.Z."/>
            <person name="Huang L."/>
            <person name="Peng D.H."/>
            <person name="Luo Y.B."/>
            <person name="Zou S.Q."/>
            <person name="Chen S.P."/>
            <person name="Lan S."/>
            <person name="Tsai W.C."/>
            <person name="Van de Peer Y."/>
            <person name="Liu Z.J."/>
        </authorList>
    </citation>
    <scope>NUCLEOTIDE SEQUENCE [LARGE SCALE GENOMIC DNA]</scope>
    <source>
        <strain evidence="7">Lor288</strain>
    </source>
</reference>